<dbReference type="InParanoid" id="A0A136IXF6"/>
<evidence type="ECO:0000313" key="1">
    <source>
        <dbReference type="EMBL" id="KXJ89645.1"/>
    </source>
</evidence>
<name>A0A136IXF6_9PEZI</name>
<dbReference type="EMBL" id="KQ964254">
    <property type="protein sequence ID" value="KXJ89645.1"/>
    <property type="molecule type" value="Genomic_DNA"/>
</dbReference>
<accession>A0A136IXF6</accession>
<feature type="non-terminal residue" evidence="1">
    <location>
        <position position="90"/>
    </location>
</feature>
<proteinExistence type="predicted"/>
<reference evidence="2" key="1">
    <citation type="submission" date="2016-02" db="EMBL/GenBank/DDBJ databases">
        <title>Draft genome sequence of Microdochium bolleyi, a fungal endophyte of beachgrass.</title>
        <authorList>
            <consortium name="DOE Joint Genome Institute"/>
            <person name="David A.S."/>
            <person name="May G."/>
            <person name="Haridas S."/>
            <person name="Lim J."/>
            <person name="Wang M."/>
            <person name="Labutti K."/>
            <person name="Lipzen A."/>
            <person name="Barry K."/>
            <person name="Grigoriev I.V."/>
        </authorList>
    </citation>
    <scope>NUCLEOTIDE SEQUENCE [LARGE SCALE GENOMIC DNA]</scope>
    <source>
        <strain evidence="2">J235TASD1</strain>
    </source>
</reference>
<organism evidence="1 2">
    <name type="scientific">Microdochium bolleyi</name>
    <dbReference type="NCBI Taxonomy" id="196109"/>
    <lineage>
        <taxon>Eukaryota</taxon>
        <taxon>Fungi</taxon>
        <taxon>Dikarya</taxon>
        <taxon>Ascomycota</taxon>
        <taxon>Pezizomycotina</taxon>
        <taxon>Sordariomycetes</taxon>
        <taxon>Xylariomycetidae</taxon>
        <taxon>Xylariales</taxon>
        <taxon>Microdochiaceae</taxon>
        <taxon>Microdochium</taxon>
    </lineage>
</organism>
<keyword evidence="2" id="KW-1185">Reference proteome</keyword>
<evidence type="ECO:0000313" key="2">
    <source>
        <dbReference type="Proteomes" id="UP000070501"/>
    </source>
</evidence>
<protein>
    <submittedName>
        <fullName evidence="1">Uncharacterized protein</fullName>
    </submittedName>
</protein>
<sequence>MVSCACVCVCVCSCCLGSFRRITTDECLLDASQSHRVGVLWCLLHFSLRVISQWSAIFWKNFLPHVRRAKTKRPAIPFAFFSCIVSNKNP</sequence>
<dbReference type="AlphaFoldDB" id="A0A136IXF6"/>
<gene>
    <name evidence="1" type="ORF">Micbo1qcDRAFT_164937</name>
</gene>
<dbReference type="Proteomes" id="UP000070501">
    <property type="component" value="Unassembled WGS sequence"/>
</dbReference>